<dbReference type="KEGG" id="fer:FNB15_19575"/>
<protein>
    <submittedName>
        <fullName evidence="5">ABC transporter permease</fullName>
    </submittedName>
</protein>
<sequence>MAMMAVRSDLERGFRDMTKTLIAGIATAAALLAAPAMAQDKIVLGMSGWTGFAPLTLAAEAGLFKKHGVDVEIKFIPQKERHLTVAAGATQAVATTVDTFVAWTAAGVPLTQVLLLDKSKGGDGLAVRGNINKITDLKGKTIAVDGAGTTPYFTLLAFMKRNGMSPKDVQFATLGPQPAAQAFIAGQYDAALTYEPYLSSVRNAPNAGKILITTLDYPVVVDMVAFQPDYIKKNPKIVQGVVNGYFDALEMIKKEPAKSNEIMGAKVKQTAEQFATSASYIAWQDKAANQAYFKGELQTFMKEAADIQLEAGVIRAIPDLKALVDDTFIK</sequence>
<dbReference type="OrthoDB" id="9815602at2"/>
<proteinExistence type="inferred from homology"/>
<organism evidence="5 6">
    <name type="scientific">Ferrovibrio terrae</name>
    <dbReference type="NCBI Taxonomy" id="2594003"/>
    <lineage>
        <taxon>Bacteria</taxon>
        <taxon>Pseudomonadati</taxon>
        <taxon>Pseudomonadota</taxon>
        <taxon>Alphaproteobacteria</taxon>
        <taxon>Rhodospirillales</taxon>
        <taxon>Rhodospirillaceae</taxon>
        <taxon>Ferrovibrio</taxon>
    </lineage>
</organism>
<gene>
    <name evidence="5" type="ORF">FNB15_19575</name>
</gene>
<dbReference type="PANTHER" id="PTHR30024:SF47">
    <property type="entry name" value="TAURINE-BINDING PERIPLASMIC PROTEIN"/>
    <property type="match status" value="1"/>
</dbReference>
<feature type="domain" description="SsuA/THI5-like" evidence="4">
    <location>
        <begin position="50"/>
        <end position="258"/>
    </location>
</feature>
<evidence type="ECO:0000256" key="3">
    <source>
        <dbReference type="ARBA" id="ARBA00022729"/>
    </source>
</evidence>
<dbReference type="GO" id="GO:0042918">
    <property type="term" value="P:alkanesulfonate transmembrane transport"/>
    <property type="evidence" value="ECO:0007669"/>
    <property type="project" value="TreeGrafter"/>
</dbReference>
<comment type="similarity">
    <text evidence="2">Belongs to the bacterial solute-binding protein SsuA/TauA family.</text>
</comment>
<dbReference type="EMBL" id="CP041636">
    <property type="protein sequence ID" value="QDO99340.1"/>
    <property type="molecule type" value="Genomic_DNA"/>
</dbReference>
<keyword evidence="6" id="KW-1185">Reference proteome</keyword>
<keyword evidence="3" id="KW-0732">Signal</keyword>
<accession>A0A516H6L3</accession>
<reference evidence="5 6" key="1">
    <citation type="submission" date="2019-07" db="EMBL/GenBank/DDBJ databases">
        <title>Genome sequencing for Ferrovibrio sp. K5.</title>
        <authorList>
            <person name="Park S.-J."/>
        </authorList>
    </citation>
    <scope>NUCLEOTIDE SEQUENCE [LARGE SCALE GENOMIC DNA]</scope>
    <source>
        <strain evidence="5 6">K5</strain>
    </source>
</reference>
<dbReference type="Gene3D" id="3.40.190.10">
    <property type="entry name" value="Periplasmic binding protein-like II"/>
    <property type="match status" value="2"/>
</dbReference>
<comment type="subcellular location">
    <subcellularLocation>
        <location evidence="1">Periplasm</location>
    </subcellularLocation>
</comment>
<dbReference type="AlphaFoldDB" id="A0A516H6L3"/>
<name>A0A516H6L3_9PROT</name>
<evidence type="ECO:0000259" key="4">
    <source>
        <dbReference type="Pfam" id="PF09084"/>
    </source>
</evidence>
<evidence type="ECO:0000256" key="2">
    <source>
        <dbReference type="ARBA" id="ARBA00010742"/>
    </source>
</evidence>
<dbReference type="PANTHER" id="PTHR30024">
    <property type="entry name" value="ALIPHATIC SULFONATES-BINDING PROTEIN-RELATED"/>
    <property type="match status" value="1"/>
</dbReference>
<evidence type="ECO:0000313" key="6">
    <source>
        <dbReference type="Proteomes" id="UP000317496"/>
    </source>
</evidence>
<evidence type="ECO:0000313" key="5">
    <source>
        <dbReference type="EMBL" id="QDO99340.1"/>
    </source>
</evidence>
<evidence type="ECO:0000256" key="1">
    <source>
        <dbReference type="ARBA" id="ARBA00004418"/>
    </source>
</evidence>
<dbReference type="Pfam" id="PF09084">
    <property type="entry name" value="NMT1"/>
    <property type="match status" value="1"/>
</dbReference>
<dbReference type="GO" id="GO:0042597">
    <property type="term" value="C:periplasmic space"/>
    <property type="evidence" value="ECO:0007669"/>
    <property type="project" value="UniProtKB-SubCell"/>
</dbReference>
<dbReference type="InterPro" id="IPR015168">
    <property type="entry name" value="SsuA/THI5"/>
</dbReference>
<dbReference type="SUPFAM" id="SSF53850">
    <property type="entry name" value="Periplasmic binding protein-like II"/>
    <property type="match status" value="1"/>
</dbReference>
<dbReference type="Proteomes" id="UP000317496">
    <property type="component" value="Chromosome"/>
</dbReference>